<proteinExistence type="predicted"/>
<dbReference type="GO" id="GO:0005634">
    <property type="term" value="C:nucleus"/>
    <property type="evidence" value="ECO:0007669"/>
    <property type="project" value="UniProtKB-SubCell"/>
</dbReference>
<dbReference type="InterPro" id="IPR017930">
    <property type="entry name" value="Myb_dom"/>
</dbReference>
<feature type="domain" description="Myb-like" evidence="8">
    <location>
        <begin position="9"/>
        <end position="61"/>
    </location>
</feature>
<keyword evidence="11" id="KW-1185">Reference proteome</keyword>
<dbReference type="EMBL" id="JAYMYQ010000004">
    <property type="protein sequence ID" value="KAK7337640.1"/>
    <property type="molecule type" value="Genomic_DNA"/>
</dbReference>
<dbReference type="Gene3D" id="1.10.10.60">
    <property type="entry name" value="Homeodomain-like"/>
    <property type="match status" value="2"/>
</dbReference>
<dbReference type="PANTHER" id="PTHR47997">
    <property type="entry name" value="MYB DOMAIN PROTEIN 55"/>
    <property type="match status" value="1"/>
</dbReference>
<feature type="domain" description="Myb-like" evidence="8">
    <location>
        <begin position="62"/>
        <end position="112"/>
    </location>
</feature>
<dbReference type="FunFam" id="1.10.10.60:FF:000221">
    <property type="entry name" value="MYB transcription factor"/>
    <property type="match status" value="1"/>
</dbReference>
<comment type="caution">
    <text evidence="10">The sequence shown here is derived from an EMBL/GenBank/DDBJ whole genome shotgun (WGS) entry which is preliminary data.</text>
</comment>
<evidence type="ECO:0000259" key="9">
    <source>
        <dbReference type="PROSITE" id="PS51294"/>
    </source>
</evidence>
<dbReference type="Proteomes" id="UP001367508">
    <property type="component" value="Unassembled WGS sequence"/>
</dbReference>
<dbReference type="InterPro" id="IPR001005">
    <property type="entry name" value="SANT/Myb"/>
</dbReference>
<dbReference type="SUPFAM" id="SSF46689">
    <property type="entry name" value="Homeodomain-like"/>
    <property type="match status" value="1"/>
</dbReference>
<dbReference type="PROSITE" id="PS50090">
    <property type="entry name" value="MYB_LIKE"/>
    <property type="match status" value="2"/>
</dbReference>
<organism evidence="10 11">
    <name type="scientific">Canavalia gladiata</name>
    <name type="common">Sword bean</name>
    <name type="synonym">Dolichos gladiatus</name>
    <dbReference type="NCBI Taxonomy" id="3824"/>
    <lineage>
        <taxon>Eukaryota</taxon>
        <taxon>Viridiplantae</taxon>
        <taxon>Streptophyta</taxon>
        <taxon>Embryophyta</taxon>
        <taxon>Tracheophyta</taxon>
        <taxon>Spermatophyta</taxon>
        <taxon>Magnoliopsida</taxon>
        <taxon>eudicotyledons</taxon>
        <taxon>Gunneridae</taxon>
        <taxon>Pentapetalae</taxon>
        <taxon>rosids</taxon>
        <taxon>fabids</taxon>
        <taxon>Fabales</taxon>
        <taxon>Fabaceae</taxon>
        <taxon>Papilionoideae</taxon>
        <taxon>50 kb inversion clade</taxon>
        <taxon>NPAAA clade</taxon>
        <taxon>indigoferoid/millettioid clade</taxon>
        <taxon>Phaseoleae</taxon>
        <taxon>Canavalia</taxon>
    </lineage>
</organism>
<evidence type="ECO:0000256" key="6">
    <source>
        <dbReference type="ARBA" id="ARBA00023242"/>
    </source>
</evidence>
<evidence type="ECO:0000256" key="7">
    <source>
        <dbReference type="SAM" id="MobiDB-lite"/>
    </source>
</evidence>
<evidence type="ECO:0000313" key="10">
    <source>
        <dbReference type="EMBL" id="KAK7337640.1"/>
    </source>
</evidence>
<evidence type="ECO:0000256" key="2">
    <source>
        <dbReference type="ARBA" id="ARBA00022737"/>
    </source>
</evidence>
<gene>
    <name evidence="10" type="ORF">VNO77_18224</name>
</gene>
<dbReference type="FunFam" id="1.10.10.60:FF:000047">
    <property type="entry name" value="Myb transcription factor"/>
    <property type="match status" value="1"/>
</dbReference>
<keyword evidence="6" id="KW-0539">Nucleus</keyword>
<reference evidence="10 11" key="1">
    <citation type="submission" date="2024-01" db="EMBL/GenBank/DDBJ databases">
        <title>The genomes of 5 underutilized Papilionoideae crops provide insights into root nodulation and disease resistanc.</title>
        <authorList>
            <person name="Jiang F."/>
        </authorList>
    </citation>
    <scope>NUCLEOTIDE SEQUENCE [LARGE SCALE GENOMIC DNA]</scope>
    <source>
        <strain evidence="10">LVBAO_FW01</strain>
        <tissue evidence="10">Leaves</tissue>
    </source>
</reference>
<evidence type="ECO:0000256" key="4">
    <source>
        <dbReference type="ARBA" id="ARBA00023125"/>
    </source>
</evidence>
<feature type="compositionally biased region" description="Polar residues" evidence="7">
    <location>
        <begin position="142"/>
        <end position="151"/>
    </location>
</feature>
<comment type="subcellular location">
    <subcellularLocation>
        <location evidence="1">Nucleus</location>
    </subcellularLocation>
</comment>
<dbReference type="SMART" id="SM00717">
    <property type="entry name" value="SANT"/>
    <property type="match status" value="2"/>
</dbReference>
<evidence type="ECO:0000256" key="1">
    <source>
        <dbReference type="ARBA" id="ARBA00004123"/>
    </source>
</evidence>
<accession>A0AAN9QHF7</accession>
<keyword evidence="4" id="KW-0238">DNA-binding</keyword>
<dbReference type="InterPro" id="IPR009057">
    <property type="entry name" value="Homeodomain-like_sf"/>
</dbReference>
<dbReference type="PANTHER" id="PTHR47997:SF75">
    <property type="entry name" value="MYB DOMAIN PROTEIN 55"/>
    <property type="match status" value="1"/>
</dbReference>
<keyword evidence="2" id="KW-0677">Repeat</keyword>
<dbReference type="CDD" id="cd00167">
    <property type="entry name" value="SANT"/>
    <property type="match status" value="2"/>
</dbReference>
<evidence type="ECO:0000313" key="11">
    <source>
        <dbReference type="Proteomes" id="UP001367508"/>
    </source>
</evidence>
<evidence type="ECO:0000259" key="8">
    <source>
        <dbReference type="PROSITE" id="PS50090"/>
    </source>
</evidence>
<dbReference type="GO" id="GO:0003677">
    <property type="term" value="F:DNA binding"/>
    <property type="evidence" value="ECO:0007669"/>
    <property type="project" value="UniProtKB-KW"/>
</dbReference>
<dbReference type="PROSITE" id="PS51294">
    <property type="entry name" value="HTH_MYB"/>
    <property type="match status" value="2"/>
</dbReference>
<protein>
    <submittedName>
        <fullName evidence="10">Uncharacterized protein</fullName>
    </submittedName>
</protein>
<evidence type="ECO:0000256" key="5">
    <source>
        <dbReference type="ARBA" id="ARBA00023163"/>
    </source>
</evidence>
<dbReference type="InterPro" id="IPR051953">
    <property type="entry name" value="Plant_SW-associated_TFs"/>
</dbReference>
<sequence length="391" mass="43924">MGRHSCCYKQKLRKGLWSPEEDEKLLNYITKHGHGCWSSVPKLAGLQRCGKSCRLRWINYLRPDLKRGAFSQQEENSIIELHAVLGNRWSQIAAQLPGRTDNEIKNLWNSCLKKKLRQRGIDPNTHQPLSEVENDKDKTLTSDKSNNQKASNEAEKPKPIIPMERYPLEVNSSSSKINNCSSTLDRFGTCHDTSITSCRPSDMVGMGYFSFQHLNYAPNIGLTPNPNNTSSLCFIPTSTSSSQIMSSEINSSMIHSSISSGDIDGVHNWEASTFSTNNNASKSNGSSNCSNIQLQSSTNFLDAHSSQSHLPFQEDIKWSEYLSTPFFVGNTVQQQNQSTQCMYTDEGKSETGFNIAQESSTSWHHTQQHFQPSDIYTKDLQRFSVAFGQTL</sequence>
<dbReference type="Pfam" id="PF00249">
    <property type="entry name" value="Myb_DNA-binding"/>
    <property type="match status" value="2"/>
</dbReference>
<feature type="domain" description="HTH myb-type" evidence="9">
    <location>
        <begin position="66"/>
        <end position="116"/>
    </location>
</feature>
<name>A0AAN9QHF7_CANGL</name>
<keyword evidence="5" id="KW-0804">Transcription</keyword>
<evidence type="ECO:0000256" key="3">
    <source>
        <dbReference type="ARBA" id="ARBA00023015"/>
    </source>
</evidence>
<keyword evidence="3" id="KW-0805">Transcription regulation</keyword>
<feature type="region of interest" description="Disordered" evidence="7">
    <location>
        <begin position="119"/>
        <end position="160"/>
    </location>
</feature>
<dbReference type="AlphaFoldDB" id="A0AAN9QHF7"/>
<feature type="domain" description="HTH myb-type" evidence="9">
    <location>
        <begin position="9"/>
        <end position="65"/>
    </location>
</feature>